<evidence type="ECO:0000256" key="3">
    <source>
        <dbReference type="ARBA" id="ARBA00022801"/>
    </source>
</evidence>
<dbReference type="Pfam" id="PF07504">
    <property type="entry name" value="FTP"/>
    <property type="match status" value="1"/>
</dbReference>
<keyword evidence="2" id="KW-0479">Metal-binding</keyword>
<keyword evidence="5" id="KW-0482">Metalloprotease</keyword>
<evidence type="ECO:0000313" key="7">
    <source>
        <dbReference type="EMBL" id="MDN7023543.1"/>
    </source>
</evidence>
<reference evidence="7" key="1">
    <citation type="submission" date="2019-05" db="EMBL/GenBank/DDBJ databases">
        <title>Methanoculleus sp. FWC-SCC1, a methanogenic archaeon isolated from deep marine cold seep.</title>
        <authorList>
            <person name="Chen Y.-W."/>
            <person name="Chen S.-C."/>
            <person name="Teng N.-H."/>
            <person name="Lai M.-C."/>
        </authorList>
    </citation>
    <scope>NUCLEOTIDE SEQUENCE</scope>
    <source>
        <strain evidence="7">FWC-SCC1</strain>
    </source>
</reference>
<gene>
    <name evidence="7" type="ORF">FGU65_01275</name>
</gene>
<sequence length="312" mass="34695">MRKNVFLAVFAVIVLGIIVAGVGLPYLHQAAPGTDAIGIPSTPNIIGSSGPYVLAAPFPDVNDSYPVYRTVLPDTSTEEKRRIGDLFGVSEGVEKPERTDGRLYYYTNSGAFQYIIPAKAYPYATDRQPDLPSDEEARAIATTYLKERGLFPADVYFEYVKIGSSCENRSPTSVTVYNLTKHVHFIKKIQDLRVHTAGITVSIGENGEVVAVSNSLREFDPKPVRDVKIITPEQAYQRLSAGDVMIQPLQEDYDKIVVTNISLGYWMETQTEPQEYIVPVYVFSCNAMWDGKSEEVFRYVPAVDPTEMEGLT</sequence>
<keyword evidence="3" id="KW-0378">Hydrolase</keyword>
<name>A0ABT8M6I6_9EURY</name>
<feature type="domain" description="FTP" evidence="6">
    <location>
        <begin position="180"/>
        <end position="216"/>
    </location>
</feature>
<evidence type="ECO:0000259" key="6">
    <source>
        <dbReference type="Pfam" id="PF07504"/>
    </source>
</evidence>
<dbReference type="Proteomes" id="UP001168338">
    <property type="component" value="Unassembled WGS sequence"/>
</dbReference>
<accession>A0ABT8M6I6</accession>
<dbReference type="EMBL" id="VCYH01000001">
    <property type="protein sequence ID" value="MDN7023543.1"/>
    <property type="molecule type" value="Genomic_DNA"/>
</dbReference>
<evidence type="ECO:0000256" key="4">
    <source>
        <dbReference type="ARBA" id="ARBA00022833"/>
    </source>
</evidence>
<protein>
    <recommendedName>
        <fullName evidence="6">FTP domain-containing protein</fullName>
    </recommendedName>
</protein>
<evidence type="ECO:0000313" key="8">
    <source>
        <dbReference type="Proteomes" id="UP001168338"/>
    </source>
</evidence>
<comment type="caution">
    <text evidence="7">The sequence shown here is derived from an EMBL/GenBank/DDBJ whole genome shotgun (WGS) entry which is preliminary data.</text>
</comment>
<evidence type="ECO:0000256" key="2">
    <source>
        <dbReference type="ARBA" id="ARBA00022723"/>
    </source>
</evidence>
<keyword evidence="1" id="KW-0645">Protease</keyword>
<organism evidence="7 8">
    <name type="scientific">Methanoculleus frigidifontis</name>
    <dbReference type="NCBI Taxonomy" id="2584085"/>
    <lineage>
        <taxon>Archaea</taxon>
        <taxon>Methanobacteriati</taxon>
        <taxon>Methanobacteriota</taxon>
        <taxon>Stenosarchaea group</taxon>
        <taxon>Methanomicrobia</taxon>
        <taxon>Methanomicrobiales</taxon>
        <taxon>Methanomicrobiaceae</taxon>
        <taxon>Methanoculleus</taxon>
    </lineage>
</organism>
<dbReference type="RefSeq" id="WP_301662584.1">
    <property type="nucleotide sequence ID" value="NZ_VCYH01000001.1"/>
</dbReference>
<dbReference type="InterPro" id="IPR011096">
    <property type="entry name" value="FTP_domain"/>
</dbReference>
<evidence type="ECO:0000256" key="5">
    <source>
        <dbReference type="ARBA" id="ARBA00023049"/>
    </source>
</evidence>
<keyword evidence="4" id="KW-0862">Zinc</keyword>
<proteinExistence type="predicted"/>
<keyword evidence="8" id="KW-1185">Reference proteome</keyword>
<evidence type="ECO:0000256" key="1">
    <source>
        <dbReference type="ARBA" id="ARBA00022670"/>
    </source>
</evidence>